<feature type="region of interest" description="Disordered" evidence="2">
    <location>
        <begin position="108"/>
        <end position="135"/>
    </location>
</feature>
<keyword evidence="1" id="KW-0238">DNA-binding</keyword>
<evidence type="ECO:0000259" key="3">
    <source>
        <dbReference type="PROSITE" id="PS51253"/>
    </source>
</evidence>
<protein>
    <recommendedName>
        <fullName evidence="3">HTH CENPB-type domain-containing protein</fullName>
    </recommendedName>
</protein>
<proteinExistence type="predicted"/>
<evidence type="ECO:0000313" key="4">
    <source>
        <dbReference type="EMBL" id="JAT27058.1"/>
    </source>
</evidence>
<evidence type="ECO:0000256" key="2">
    <source>
        <dbReference type="SAM" id="MobiDB-lite"/>
    </source>
</evidence>
<dbReference type="PROSITE" id="PS51253">
    <property type="entry name" value="HTH_CENPB"/>
    <property type="match status" value="1"/>
</dbReference>
<gene>
    <name evidence="4" type="ORF">g.10176</name>
</gene>
<feature type="compositionally biased region" description="Basic and acidic residues" evidence="2">
    <location>
        <begin position="265"/>
        <end position="290"/>
    </location>
</feature>
<dbReference type="SMART" id="SM00674">
    <property type="entry name" value="CENPB"/>
    <property type="match status" value="2"/>
</dbReference>
<feature type="region of interest" description="Disordered" evidence="2">
    <location>
        <begin position="265"/>
        <end position="314"/>
    </location>
</feature>
<sequence>MEERLEMTLRRRGLVKKHVGVDYEVWRWKQSLEQSRGGAKRVTKNEVKNFAMEAYKMAGINNFKASDGWYRRWRIRWKLSNVVNSLDKNNVSETGQIICGPQPFAKSDLETNNKELPNNEKEINAKGGSLLKNDRSEANKSYVQVENSISQSESITSSFKPKFSTDTSVSSANDEGTKQTATDTYSVEIEPSGRANQWTGSSDNTDYLVNPTHEVLDITVYCNDLNKYVFDPSSSTNGKLTENHTSDVFDVEFVTSISNENNESIAKEWSKSSDNQRADELTKDEEEHGSCRTIDLLQTNGKPDLQKEEGRSGYDSGITVHPSSAASNECQYVPPLSSLFHHNGLGFEDHDLFCDSCEDFHPQSRDVQTCCHKQMKVTKEHSFLNGVLEKKDESLAKNPVKKLDSKLTNKSNNEDIRLKTPSIVLPKGKRYLVQFKNKVVNYALNYNVNQAASKYNVNRGTVSEWLAEHKRLSGDDSSHFPAKNQNNLLSDDCDFLKWLEESKFNLTNERVRQKTTEWLEENEDNTRCQWLRMYAHRLNGTEDSSIKKRYIAYPDVFKRIAVFHAQTHSNMAAARVFGVARRRILEWTQISGKIKEKESTVTAANNVTDEGVDKLVFEWYQNQAVIPPSKQVRCKAVELYRAAGHERIQCGSQWYYRWRARHKLPSPRSQLYGDFRLVAWVLSELDHNRTVTHSALAAQAAVLGHPSVSRGWTFRFCKKHHKLLVALPEPTTSLPSAMELQVVKYREHLHNTVKAFNYTNTNIIAMDEIPLHFLPKDQGKKPLLVRRPGFESCQASLVVSCLSDGTLLPSMFVFKGAVPTCNSDPLVMSTSSDTGVITEDSMLLWLSNVCFKQLHGIGGVLITDCFNVHTSQPVQQALTDHHVTQAVIPEGCAFKLLPAIRVCMLFKSMLEELCQVFLANQMTTIKTPSPDQLYHWAVRVHRDLAKHQKEDIRAAFNKMLLCNSPTV</sequence>
<accession>A0A1B6LTQ0</accession>
<feature type="compositionally biased region" description="Polar residues" evidence="2">
    <location>
        <begin position="164"/>
        <end position="182"/>
    </location>
</feature>
<dbReference type="SUPFAM" id="SSF48295">
    <property type="entry name" value="TrpR-like"/>
    <property type="match status" value="1"/>
</dbReference>
<organism evidence="4">
    <name type="scientific">Graphocephala atropunctata</name>
    <dbReference type="NCBI Taxonomy" id="36148"/>
    <lineage>
        <taxon>Eukaryota</taxon>
        <taxon>Metazoa</taxon>
        <taxon>Ecdysozoa</taxon>
        <taxon>Arthropoda</taxon>
        <taxon>Hexapoda</taxon>
        <taxon>Insecta</taxon>
        <taxon>Pterygota</taxon>
        <taxon>Neoptera</taxon>
        <taxon>Paraneoptera</taxon>
        <taxon>Hemiptera</taxon>
        <taxon>Auchenorrhyncha</taxon>
        <taxon>Membracoidea</taxon>
        <taxon>Cicadellidae</taxon>
        <taxon>Cicadellinae</taxon>
        <taxon>Cicadellini</taxon>
        <taxon>Graphocephala</taxon>
    </lineage>
</organism>
<dbReference type="InterPro" id="IPR006600">
    <property type="entry name" value="HTH_CenpB_DNA-bd_dom"/>
</dbReference>
<evidence type="ECO:0000256" key="1">
    <source>
        <dbReference type="ARBA" id="ARBA00023125"/>
    </source>
</evidence>
<feature type="domain" description="HTH CENPB-type" evidence="3">
    <location>
        <begin position="600"/>
        <end position="668"/>
    </location>
</feature>
<feature type="region of interest" description="Disordered" evidence="2">
    <location>
        <begin position="156"/>
        <end position="182"/>
    </location>
</feature>
<dbReference type="Pfam" id="PF03221">
    <property type="entry name" value="HTH_Tnp_Tc5"/>
    <property type="match status" value="1"/>
</dbReference>
<dbReference type="Gene3D" id="1.10.10.60">
    <property type="entry name" value="Homeodomain-like"/>
    <property type="match status" value="1"/>
</dbReference>
<dbReference type="InterPro" id="IPR010921">
    <property type="entry name" value="Trp_repressor/repl_initiator"/>
</dbReference>
<dbReference type="AlphaFoldDB" id="A0A1B6LTQ0"/>
<reference evidence="4" key="1">
    <citation type="submission" date="2015-11" db="EMBL/GenBank/DDBJ databases">
        <title>De novo transcriptome assembly of four potential Pierce s Disease insect vectors from Arizona vineyards.</title>
        <authorList>
            <person name="Tassone E.E."/>
        </authorList>
    </citation>
    <scope>NUCLEOTIDE SEQUENCE</scope>
</reference>
<name>A0A1B6LTQ0_9HEMI</name>
<dbReference type="GO" id="GO:0043565">
    <property type="term" value="F:sequence-specific DNA binding"/>
    <property type="evidence" value="ECO:0007669"/>
    <property type="project" value="InterPro"/>
</dbReference>
<dbReference type="EMBL" id="GEBQ01012919">
    <property type="protein sequence ID" value="JAT27058.1"/>
    <property type="molecule type" value="Transcribed_RNA"/>
</dbReference>
<feature type="compositionally biased region" description="Basic and acidic residues" evidence="2">
    <location>
        <begin position="108"/>
        <end position="124"/>
    </location>
</feature>